<dbReference type="eggNOG" id="COG1145">
    <property type="taxonomic scope" value="Bacteria"/>
</dbReference>
<keyword evidence="4" id="KW-0408">Iron</keyword>
<dbReference type="InterPro" id="IPR000415">
    <property type="entry name" value="Nitroreductase-like"/>
</dbReference>
<dbReference type="PROSITE" id="PS00198">
    <property type="entry name" value="4FE4S_FER_1"/>
    <property type="match status" value="1"/>
</dbReference>
<evidence type="ECO:0000256" key="1">
    <source>
        <dbReference type="ARBA" id="ARBA00007118"/>
    </source>
</evidence>
<dbReference type="Proteomes" id="UP000002601">
    <property type="component" value="Chromosome"/>
</dbReference>
<dbReference type="SUPFAM" id="SSF54862">
    <property type="entry name" value="4Fe-4S ferredoxins"/>
    <property type="match status" value="1"/>
</dbReference>
<dbReference type="GO" id="GO:0016491">
    <property type="term" value="F:oxidoreductase activity"/>
    <property type="evidence" value="ECO:0007669"/>
    <property type="project" value="UniProtKB-KW"/>
</dbReference>
<keyword evidence="8" id="KW-1185">Reference proteome</keyword>
<dbReference type="HOGENOM" id="CLU_070764_2_0_7"/>
<evidence type="ECO:0000256" key="4">
    <source>
        <dbReference type="ARBA" id="ARBA00023004"/>
    </source>
</evidence>
<evidence type="ECO:0000256" key="5">
    <source>
        <dbReference type="ARBA" id="ARBA00023014"/>
    </source>
</evidence>
<keyword evidence="2" id="KW-0479">Metal-binding</keyword>
<gene>
    <name evidence="7" type="ordered locus">Desal_1846</name>
</gene>
<feature type="domain" description="4Fe-4S ferredoxin-type" evidence="6">
    <location>
        <begin position="30"/>
        <end position="60"/>
    </location>
</feature>
<dbReference type="SUPFAM" id="SSF55469">
    <property type="entry name" value="FMN-dependent nitroreductase-like"/>
    <property type="match status" value="1"/>
</dbReference>
<accession>C6BU99</accession>
<protein>
    <submittedName>
        <fullName evidence="7">Nitroreductase</fullName>
    </submittedName>
</protein>
<proteinExistence type="inferred from homology"/>
<dbReference type="Gene3D" id="3.40.109.10">
    <property type="entry name" value="NADH Oxidase"/>
    <property type="match status" value="1"/>
</dbReference>
<name>C6BU99_MARSD</name>
<dbReference type="CDD" id="cd02143">
    <property type="entry name" value="nitroreductase_FeS-like"/>
    <property type="match status" value="1"/>
</dbReference>
<dbReference type="InterPro" id="IPR017900">
    <property type="entry name" value="4Fe4S_Fe_S_CS"/>
</dbReference>
<dbReference type="GO" id="GO:0046872">
    <property type="term" value="F:metal ion binding"/>
    <property type="evidence" value="ECO:0007669"/>
    <property type="project" value="UniProtKB-KW"/>
</dbReference>
<feature type="domain" description="4Fe-4S ferredoxin-type" evidence="6">
    <location>
        <begin position="2"/>
        <end position="29"/>
    </location>
</feature>
<organism evidence="7 8">
    <name type="scientific">Maridesulfovibrio salexigens (strain ATCC 14822 / DSM 2638 / NCIMB 8403 / VKM B-1763)</name>
    <name type="common">Desulfovibrio salexigens</name>
    <dbReference type="NCBI Taxonomy" id="526222"/>
    <lineage>
        <taxon>Bacteria</taxon>
        <taxon>Pseudomonadati</taxon>
        <taxon>Thermodesulfobacteriota</taxon>
        <taxon>Desulfovibrionia</taxon>
        <taxon>Desulfovibrionales</taxon>
        <taxon>Desulfovibrionaceae</taxon>
        <taxon>Maridesulfovibrio</taxon>
    </lineage>
</organism>
<evidence type="ECO:0000259" key="6">
    <source>
        <dbReference type="PROSITE" id="PS51379"/>
    </source>
</evidence>
<comment type="similarity">
    <text evidence="1">Belongs to the nitroreductase family.</text>
</comment>
<reference evidence="7 8" key="1">
    <citation type="submission" date="2009-06" db="EMBL/GenBank/DDBJ databases">
        <title>Complete sequence of Desulfovibrio salexigens DSM 2638.</title>
        <authorList>
            <consortium name="US DOE Joint Genome Institute"/>
            <person name="Lucas S."/>
            <person name="Copeland A."/>
            <person name="Lapidus A."/>
            <person name="Glavina del Rio T."/>
            <person name="Tice H."/>
            <person name="Bruce D."/>
            <person name="Goodwin L."/>
            <person name="Pitluck S."/>
            <person name="Munk A.C."/>
            <person name="Brettin T."/>
            <person name="Detter J.C."/>
            <person name="Han C."/>
            <person name="Tapia R."/>
            <person name="Larimer F."/>
            <person name="Land M."/>
            <person name="Hauser L."/>
            <person name="Kyrpides N."/>
            <person name="Anderson I."/>
            <person name="Wall J.D."/>
            <person name="Arkin A.P."/>
            <person name="Dehal P."/>
            <person name="Chivian D."/>
            <person name="Giles B."/>
            <person name="Hazen T.C."/>
        </authorList>
    </citation>
    <scope>NUCLEOTIDE SEQUENCE [LARGE SCALE GENOMIC DNA]</scope>
    <source>
        <strain evidence="8">ATCC 14822 / DSM 2638 / NCIMB 8403 / VKM B-1763</strain>
    </source>
</reference>
<dbReference type="EMBL" id="CP001649">
    <property type="protein sequence ID" value="ACS79908.1"/>
    <property type="molecule type" value="Genomic_DNA"/>
</dbReference>
<dbReference type="Pfam" id="PF00881">
    <property type="entry name" value="Nitroreductase"/>
    <property type="match status" value="1"/>
</dbReference>
<evidence type="ECO:0000256" key="3">
    <source>
        <dbReference type="ARBA" id="ARBA00023002"/>
    </source>
</evidence>
<evidence type="ECO:0000256" key="2">
    <source>
        <dbReference type="ARBA" id="ARBA00022723"/>
    </source>
</evidence>
<keyword evidence="3" id="KW-0560">Oxidoreductase</keyword>
<dbReference type="RefSeq" id="WP_015851724.1">
    <property type="nucleotide sequence ID" value="NC_012881.1"/>
</dbReference>
<sequence>MLNFTVNEELCIKCGLCAQDCFPGIIELDEYPKITDEQKCFKCQHCMAVCPTGAISIFGIKPEACTPLKGNLADEDALASLIKGRRSVRAYKPEPLEPERIQKLLDVAWHAPTGVNSRCVHITLMDDPDSVKRFREEIYDRLEDALEKGVSEIPYVANLFKMVCLQMKENNVDVLFRDAPHFIVVSAPESAPSRAADMTIFLSYFELMAQSMKIGTLWNGLLKRVIESILPDMKERLGIPEDHELGYAMLFGNPAVKYQRTAERGEARVRRVEW</sequence>
<dbReference type="PANTHER" id="PTHR43673:SF10">
    <property type="entry name" value="NADH DEHYDROGENASE_NAD(P)H NITROREDUCTASE XCC3605-RELATED"/>
    <property type="match status" value="1"/>
</dbReference>
<dbReference type="Pfam" id="PF12838">
    <property type="entry name" value="Fer4_7"/>
    <property type="match status" value="1"/>
</dbReference>
<dbReference type="GO" id="GO:0051536">
    <property type="term" value="F:iron-sulfur cluster binding"/>
    <property type="evidence" value="ECO:0007669"/>
    <property type="project" value="UniProtKB-KW"/>
</dbReference>
<dbReference type="eggNOG" id="COG0778">
    <property type="taxonomic scope" value="Bacteria"/>
</dbReference>
<dbReference type="STRING" id="526222.Desal_1846"/>
<evidence type="ECO:0000313" key="8">
    <source>
        <dbReference type="Proteomes" id="UP000002601"/>
    </source>
</evidence>
<dbReference type="PANTHER" id="PTHR43673">
    <property type="entry name" value="NAD(P)H NITROREDUCTASE YDGI-RELATED"/>
    <property type="match status" value="1"/>
</dbReference>
<dbReference type="InterPro" id="IPR017896">
    <property type="entry name" value="4Fe4S_Fe-S-bd"/>
</dbReference>
<dbReference type="InterPro" id="IPR029479">
    <property type="entry name" value="Nitroreductase"/>
</dbReference>
<evidence type="ECO:0000313" key="7">
    <source>
        <dbReference type="EMBL" id="ACS79908.1"/>
    </source>
</evidence>
<dbReference type="Gene3D" id="3.30.70.20">
    <property type="match status" value="1"/>
</dbReference>
<dbReference type="AlphaFoldDB" id="C6BU99"/>
<dbReference type="PROSITE" id="PS51379">
    <property type="entry name" value="4FE4S_FER_2"/>
    <property type="match status" value="2"/>
</dbReference>
<dbReference type="KEGG" id="dsa:Desal_1846"/>
<keyword evidence="5" id="KW-0411">Iron-sulfur</keyword>
<dbReference type="OrthoDB" id="368873at2"/>